<dbReference type="EMBL" id="CAVMBE010000067">
    <property type="protein sequence ID" value="CAK4032638.1"/>
    <property type="molecule type" value="Genomic_DNA"/>
</dbReference>
<evidence type="ECO:0000256" key="1">
    <source>
        <dbReference type="SAM" id="MobiDB-lite"/>
    </source>
</evidence>
<dbReference type="AlphaFoldDB" id="A0AAI8Z545"/>
<reference evidence="2" key="1">
    <citation type="submission" date="2023-11" db="EMBL/GenBank/DDBJ databases">
        <authorList>
            <person name="Alioto T."/>
            <person name="Alioto T."/>
            <person name="Gomez Garrido J."/>
        </authorList>
    </citation>
    <scope>NUCLEOTIDE SEQUENCE</scope>
</reference>
<keyword evidence="3" id="KW-1185">Reference proteome</keyword>
<feature type="compositionally biased region" description="Polar residues" evidence="1">
    <location>
        <begin position="65"/>
        <end position="75"/>
    </location>
</feature>
<proteinExistence type="predicted"/>
<gene>
    <name evidence="2" type="ORF">LECACI_7A007796</name>
</gene>
<feature type="compositionally biased region" description="Polar residues" evidence="1">
    <location>
        <begin position="37"/>
        <end position="46"/>
    </location>
</feature>
<evidence type="ECO:0000313" key="3">
    <source>
        <dbReference type="Proteomes" id="UP001296104"/>
    </source>
</evidence>
<comment type="caution">
    <text evidence="2">The sequence shown here is derived from an EMBL/GenBank/DDBJ whole genome shotgun (WGS) entry which is preliminary data.</text>
</comment>
<protein>
    <submittedName>
        <fullName evidence="2">Uncharacterized protein</fullName>
    </submittedName>
</protein>
<name>A0AAI8Z545_9PEZI</name>
<organism evidence="2 3">
    <name type="scientific">Lecanosticta acicola</name>
    <dbReference type="NCBI Taxonomy" id="111012"/>
    <lineage>
        <taxon>Eukaryota</taxon>
        <taxon>Fungi</taxon>
        <taxon>Dikarya</taxon>
        <taxon>Ascomycota</taxon>
        <taxon>Pezizomycotina</taxon>
        <taxon>Dothideomycetes</taxon>
        <taxon>Dothideomycetidae</taxon>
        <taxon>Mycosphaerellales</taxon>
        <taxon>Mycosphaerellaceae</taxon>
        <taxon>Lecanosticta</taxon>
    </lineage>
</organism>
<feature type="region of interest" description="Disordered" evidence="1">
    <location>
        <begin position="37"/>
        <end position="110"/>
    </location>
</feature>
<dbReference type="Proteomes" id="UP001296104">
    <property type="component" value="Unassembled WGS sequence"/>
</dbReference>
<accession>A0AAI8Z545</accession>
<evidence type="ECO:0000313" key="2">
    <source>
        <dbReference type="EMBL" id="CAK4032638.1"/>
    </source>
</evidence>
<sequence length="110" mass="12216">MKKAAEDALYSGAPNLAVTAMWTIRYMKETAVCRQQDNQGAINQDSGGPAQQPEPARSNVPLQILTMQRHPSQDNLPLDVEHETPEPPPPAYFPWRIEPSSRPSPKPTMP</sequence>